<protein>
    <submittedName>
        <fullName evidence="3">Relaxase</fullName>
    </submittedName>
</protein>
<sequence length="348" mass="40751">MIGYVGTGASFFDCMRYCLEDKKELSEEKKRELSEKDHLQHKDRAEVLYYHKCYGDKKELARDFNEVARLSKRVEKPVFHFSLRLAPSEELSKDKWMEIGQACAKEFGVSENQYFCVLHKDTKEQHIHIVANRVGFDKKVASDSNSYRRMAQLCRNLEKQYQLKEVLSPRAFLSKEERSLPRHDLRKEQLLNDIRQTLKETNNYREFEKGMQNRGYEVVKGRGISFIDDKKVKTKGSEVGFSLSKIEKVLSLKNELAAKKATQQAYQIAQRQQAHKQDSSADIPKSGRDEKKWEKATHGQHDKSVAFLEKMIDDLLKYTPTNDHMPFELTQEGYEQRKRKEKAQSLSR</sequence>
<evidence type="ECO:0000313" key="4">
    <source>
        <dbReference type="Proteomes" id="UP000261284"/>
    </source>
</evidence>
<feature type="region of interest" description="Disordered" evidence="1">
    <location>
        <begin position="267"/>
        <end position="300"/>
    </location>
</feature>
<name>A0A3E1NQ95_9BACT</name>
<evidence type="ECO:0000313" key="3">
    <source>
        <dbReference type="EMBL" id="RFM30077.1"/>
    </source>
</evidence>
<reference evidence="3 4" key="1">
    <citation type="submission" date="2018-08" db="EMBL/GenBank/DDBJ databases">
        <title>Chitinophagaceae sp. K23C18032701, a novel bacterium isolated from forest soil.</title>
        <authorList>
            <person name="Wang C."/>
        </authorList>
    </citation>
    <scope>NUCLEOTIDE SEQUENCE [LARGE SCALE GENOMIC DNA]</scope>
    <source>
        <strain evidence="3 4">K23C18032701</strain>
    </source>
</reference>
<dbReference type="EMBL" id="QTJU01000001">
    <property type="protein sequence ID" value="RFM30077.1"/>
    <property type="molecule type" value="Genomic_DNA"/>
</dbReference>
<comment type="caution">
    <text evidence="3">The sequence shown here is derived from an EMBL/GenBank/DDBJ whole genome shotgun (WGS) entry which is preliminary data.</text>
</comment>
<dbReference type="Proteomes" id="UP000261284">
    <property type="component" value="Unassembled WGS sequence"/>
</dbReference>
<feature type="region of interest" description="Disordered" evidence="1">
    <location>
        <begin position="320"/>
        <end position="348"/>
    </location>
</feature>
<dbReference type="Pfam" id="PF03432">
    <property type="entry name" value="Relaxase"/>
    <property type="match status" value="1"/>
</dbReference>
<feature type="domain" description="MobA/VirD2-like nuclease" evidence="2">
    <location>
        <begin position="41"/>
        <end position="163"/>
    </location>
</feature>
<dbReference type="RefSeq" id="WP_116845833.1">
    <property type="nucleotide sequence ID" value="NZ_QTJU01000001.1"/>
</dbReference>
<organism evidence="3 4">
    <name type="scientific">Deminuibacter soli</name>
    <dbReference type="NCBI Taxonomy" id="2291815"/>
    <lineage>
        <taxon>Bacteria</taxon>
        <taxon>Pseudomonadati</taxon>
        <taxon>Bacteroidota</taxon>
        <taxon>Chitinophagia</taxon>
        <taxon>Chitinophagales</taxon>
        <taxon>Chitinophagaceae</taxon>
        <taxon>Deminuibacter</taxon>
    </lineage>
</organism>
<evidence type="ECO:0000256" key="1">
    <source>
        <dbReference type="SAM" id="MobiDB-lite"/>
    </source>
</evidence>
<proteinExistence type="predicted"/>
<evidence type="ECO:0000259" key="2">
    <source>
        <dbReference type="Pfam" id="PF03432"/>
    </source>
</evidence>
<dbReference type="InterPro" id="IPR005094">
    <property type="entry name" value="Endonuclease_MobA/VirD2"/>
</dbReference>
<dbReference type="AlphaFoldDB" id="A0A3E1NQ95"/>
<feature type="compositionally biased region" description="Basic and acidic residues" evidence="1">
    <location>
        <begin position="275"/>
        <end position="300"/>
    </location>
</feature>
<dbReference type="OrthoDB" id="915634at2"/>
<keyword evidence="4" id="KW-1185">Reference proteome</keyword>
<gene>
    <name evidence="3" type="ORF">DXN05_03640</name>
</gene>
<accession>A0A3E1NQ95</accession>